<dbReference type="InterPro" id="IPR011701">
    <property type="entry name" value="MFS"/>
</dbReference>
<feature type="transmembrane region" description="Helical" evidence="6">
    <location>
        <begin position="70"/>
        <end position="88"/>
    </location>
</feature>
<dbReference type="PANTHER" id="PTHR43124:SF3">
    <property type="entry name" value="CHLORAMPHENICOL EFFLUX PUMP RV0191"/>
    <property type="match status" value="1"/>
</dbReference>
<feature type="transmembrane region" description="Helical" evidence="6">
    <location>
        <begin position="312"/>
        <end position="335"/>
    </location>
</feature>
<evidence type="ECO:0000313" key="8">
    <source>
        <dbReference type="EMBL" id="KAA8888495.1"/>
    </source>
</evidence>
<comment type="subcellular location">
    <subcellularLocation>
        <location evidence="1">Cell membrane</location>
        <topology evidence="1">Multi-pass membrane protein</topology>
    </subcellularLocation>
</comment>
<dbReference type="PANTHER" id="PTHR43124">
    <property type="entry name" value="PURINE EFFLUX PUMP PBUE"/>
    <property type="match status" value="1"/>
</dbReference>
<keyword evidence="9" id="KW-1185">Reference proteome</keyword>
<evidence type="ECO:0000256" key="3">
    <source>
        <dbReference type="ARBA" id="ARBA00022692"/>
    </source>
</evidence>
<dbReference type="GO" id="GO:0005886">
    <property type="term" value="C:plasma membrane"/>
    <property type="evidence" value="ECO:0007669"/>
    <property type="project" value="UniProtKB-SubCell"/>
</dbReference>
<evidence type="ECO:0000256" key="5">
    <source>
        <dbReference type="ARBA" id="ARBA00023136"/>
    </source>
</evidence>
<feature type="transmembrane region" description="Helical" evidence="6">
    <location>
        <begin position="355"/>
        <end position="375"/>
    </location>
</feature>
<dbReference type="GO" id="GO:0022857">
    <property type="term" value="F:transmembrane transporter activity"/>
    <property type="evidence" value="ECO:0007669"/>
    <property type="project" value="InterPro"/>
</dbReference>
<dbReference type="RefSeq" id="WP_150402660.1">
    <property type="nucleotide sequence ID" value="NZ_VXLC01000004.1"/>
</dbReference>
<name>A0A5N0EKE5_9NOCA</name>
<keyword evidence="2" id="KW-1003">Cell membrane</keyword>
<dbReference type="Gene3D" id="1.20.1250.20">
    <property type="entry name" value="MFS general substrate transporter like domains"/>
    <property type="match status" value="1"/>
</dbReference>
<dbReference type="Pfam" id="PF07690">
    <property type="entry name" value="MFS_1"/>
    <property type="match status" value="1"/>
</dbReference>
<proteinExistence type="predicted"/>
<evidence type="ECO:0000256" key="6">
    <source>
        <dbReference type="SAM" id="Phobius"/>
    </source>
</evidence>
<dbReference type="InterPro" id="IPR036259">
    <property type="entry name" value="MFS_trans_sf"/>
</dbReference>
<feature type="transmembrane region" description="Helical" evidence="6">
    <location>
        <begin position="39"/>
        <end position="63"/>
    </location>
</feature>
<feature type="transmembrane region" description="Helical" evidence="6">
    <location>
        <begin position="100"/>
        <end position="121"/>
    </location>
</feature>
<dbReference type="InterPro" id="IPR050189">
    <property type="entry name" value="MFS_Efflux_Transporters"/>
</dbReference>
<dbReference type="CDD" id="cd17324">
    <property type="entry name" value="MFS_NepI_like"/>
    <property type="match status" value="1"/>
</dbReference>
<evidence type="ECO:0000313" key="9">
    <source>
        <dbReference type="Proteomes" id="UP000323876"/>
    </source>
</evidence>
<dbReference type="Proteomes" id="UP000323876">
    <property type="component" value="Unassembled WGS sequence"/>
</dbReference>
<evidence type="ECO:0000256" key="1">
    <source>
        <dbReference type="ARBA" id="ARBA00004651"/>
    </source>
</evidence>
<protein>
    <submittedName>
        <fullName evidence="8">MFS transporter</fullName>
    </submittedName>
</protein>
<dbReference type="InterPro" id="IPR020846">
    <property type="entry name" value="MFS_dom"/>
</dbReference>
<dbReference type="SUPFAM" id="SSF103473">
    <property type="entry name" value="MFS general substrate transporter"/>
    <property type="match status" value="1"/>
</dbReference>
<feature type="domain" description="Major facilitator superfamily (MFS) profile" evidence="7">
    <location>
        <begin position="4"/>
        <end position="378"/>
    </location>
</feature>
<accession>A0A5N0EKE5</accession>
<dbReference type="PROSITE" id="PS50850">
    <property type="entry name" value="MFS"/>
    <property type="match status" value="1"/>
</dbReference>
<dbReference type="AlphaFoldDB" id="A0A5N0EKE5"/>
<feature type="transmembrane region" description="Helical" evidence="6">
    <location>
        <begin position="228"/>
        <end position="249"/>
    </location>
</feature>
<evidence type="ECO:0000259" key="7">
    <source>
        <dbReference type="PROSITE" id="PS50850"/>
    </source>
</evidence>
<feature type="transmembrane region" description="Helical" evidence="6">
    <location>
        <begin position="288"/>
        <end position="305"/>
    </location>
</feature>
<evidence type="ECO:0000256" key="4">
    <source>
        <dbReference type="ARBA" id="ARBA00022989"/>
    </source>
</evidence>
<keyword evidence="3 6" id="KW-0812">Transmembrane</keyword>
<feature type="transmembrane region" description="Helical" evidence="6">
    <location>
        <begin position="261"/>
        <end position="282"/>
    </location>
</feature>
<organism evidence="8 9">
    <name type="scientific">Nocardia colli</name>
    <dbReference type="NCBI Taxonomy" id="2545717"/>
    <lineage>
        <taxon>Bacteria</taxon>
        <taxon>Bacillati</taxon>
        <taxon>Actinomycetota</taxon>
        <taxon>Actinomycetes</taxon>
        <taxon>Mycobacteriales</taxon>
        <taxon>Nocardiaceae</taxon>
        <taxon>Nocardia</taxon>
    </lineage>
</organism>
<feature type="transmembrane region" description="Helical" evidence="6">
    <location>
        <begin position="156"/>
        <end position="178"/>
    </location>
</feature>
<evidence type="ECO:0000256" key="2">
    <source>
        <dbReference type="ARBA" id="ARBA00022475"/>
    </source>
</evidence>
<keyword evidence="5 6" id="KW-0472">Membrane</keyword>
<dbReference type="OrthoDB" id="9814237at2"/>
<reference evidence="8 9" key="1">
    <citation type="submission" date="2019-09" db="EMBL/GenBank/DDBJ databases">
        <authorList>
            <person name="Wang X."/>
        </authorList>
    </citation>
    <scope>NUCLEOTIDE SEQUENCE [LARGE SCALE GENOMIC DNA]</scope>
    <source>
        <strain evidence="8 9">CICC 11023</strain>
    </source>
</reference>
<dbReference type="EMBL" id="VXLC01000004">
    <property type="protein sequence ID" value="KAA8888495.1"/>
    <property type="molecule type" value="Genomic_DNA"/>
</dbReference>
<feature type="transmembrane region" description="Helical" evidence="6">
    <location>
        <begin position="199"/>
        <end position="222"/>
    </location>
</feature>
<feature type="transmembrane region" description="Helical" evidence="6">
    <location>
        <begin position="128"/>
        <end position="150"/>
    </location>
</feature>
<gene>
    <name evidence="8" type="ORF">F3087_15930</name>
</gene>
<keyword evidence="4 6" id="KW-1133">Transmembrane helix</keyword>
<comment type="caution">
    <text evidence="8">The sequence shown here is derived from an EMBL/GenBank/DDBJ whole genome shotgun (WGS) entry which is preliminary data.</text>
</comment>
<sequence>MRPAVFSLMLVVFSLTTGEFVIAGILPEVAAGLDVSVSSAGMLVTAYAIGMIVGGPVVTVATARVRRKRLVAGLVLFAVLANLGSAIAPNYAVLLVMRGAAGLVVATFFAVAIATAVSTAVPGKAAAAVARVALGMNLGIVLGTPIGAVIGQSLGWRATFVAVAVCAAVALPLVVRFMPDLPAADGSVFGELRVFGDRGVWWAIGLTALGNIGVVTVFTFITPLLTDVGGFAASTVPVLLLVYGVGAVVGNQAGGWLADRALLPSVTGLLAALAGALFLFWLVGGNQISAAILTFVIGALAFAIIPGMQTRVVAAAAVAPTLAVAVNASGFQLAAAVAGRLGGAVIGDGSGLRSIPLVGAALTVVGLALAAYLWWRASSAASERTRAVENR</sequence>